<organism evidence="6 7">
    <name type="scientific">Sphingomonas parapaucimobilis NBRC 15100</name>
    <dbReference type="NCBI Taxonomy" id="1219049"/>
    <lineage>
        <taxon>Bacteria</taxon>
        <taxon>Pseudomonadati</taxon>
        <taxon>Pseudomonadota</taxon>
        <taxon>Alphaproteobacteria</taxon>
        <taxon>Sphingomonadales</taxon>
        <taxon>Sphingomonadaceae</taxon>
        <taxon>Sphingomonas</taxon>
    </lineage>
</organism>
<evidence type="ECO:0000313" key="6">
    <source>
        <dbReference type="EMBL" id="GAM01980.1"/>
    </source>
</evidence>
<evidence type="ECO:0000256" key="3">
    <source>
        <dbReference type="ARBA" id="ARBA00023125"/>
    </source>
</evidence>
<dbReference type="EMBL" id="BBPI01000070">
    <property type="protein sequence ID" value="GAM01980.1"/>
    <property type="molecule type" value="Genomic_DNA"/>
</dbReference>
<dbReference type="PANTHER" id="PTHR30629:SF2">
    <property type="entry name" value="PROPHAGE INTEGRASE INTS-RELATED"/>
    <property type="match status" value="1"/>
</dbReference>
<name>A0A0A1W954_9SPHN</name>
<accession>A0A0A1W954</accession>
<dbReference type="Pfam" id="PF00589">
    <property type="entry name" value="Phage_integrase"/>
    <property type="match status" value="1"/>
</dbReference>
<feature type="domain" description="Tyr recombinase" evidence="5">
    <location>
        <begin position="202"/>
        <end position="387"/>
    </location>
</feature>
<dbReference type="InterPro" id="IPR050808">
    <property type="entry name" value="Phage_Integrase"/>
</dbReference>
<evidence type="ECO:0000259" key="5">
    <source>
        <dbReference type="PROSITE" id="PS51898"/>
    </source>
</evidence>
<dbReference type="SUPFAM" id="SSF56349">
    <property type="entry name" value="DNA breaking-rejoining enzymes"/>
    <property type="match status" value="1"/>
</dbReference>
<dbReference type="CDD" id="cd00801">
    <property type="entry name" value="INT_P4_C"/>
    <property type="match status" value="1"/>
</dbReference>
<evidence type="ECO:0000256" key="4">
    <source>
        <dbReference type="ARBA" id="ARBA00023172"/>
    </source>
</evidence>
<keyword evidence="3" id="KW-0238">DNA-binding</keyword>
<dbReference type="Gene3D" id="1.10.443.10">
    <property type="entry name" value="Intergrase catalytic core"/>
    <property type="match status" value="1"/>
</dbReference>
<dbReference type="PANTHER" id="PTHR30629">
    <property type="entry name" value="PROPHAGE INTEGRASE"/>
    <property type="match status" value="1"/>
</dbReference>
<dbReference type="InterPro" id="IPR038488">
    <property type="entry name" value="Integrase_DNA-bd_sf"/>
</dbReference>
<dbReference type="Gene3D" id="1.10.150.130">
    <property type="match status" value="1"/>
</dbReference>
<dbReference type="GO" id="GO:0015074">
    <property type="term" value="P:DNA integration"/>
    <property type="evidence" value="ECO:0007669"/>
    <property type="project" value="UniProtKB-KW"/>
</dbReference>
<comment type="similarity">
    <text evidence="1">Belongs to the 'phage' integrase family.</text>
</comment>
<dbReference type="Proteomes" id="UP000032305">
    <property type="component" value="Unassembled WGS sequence"/>
</dbReference>
<dbReference type="AlphaFoldDB" id="A0A0A1W954"/>
<dbReference type="eggNOG" id="COG0582">
    <property type="taxonomic scope" value="Bacteria"/>
</dbReference>
<dbReference type="InterPro" id="IPR010998">
    <property type="entry name" value="Integrase_recombinase_N"/>
</dbReference>
<protein>
    <recommendedName>
        <fullName evidence="5">Tyr recombinase domain-containing protein</fullName>
    </recommendedName>
</protein>
<dbReference type="Pfam" id="PF13356">
    <property type="entry name" value="Arm-DNA-bind_3"/>
    <property type="match status" value="1"/>
</dbReference>
<evidence type="ECO:0000313" key="7">
    <source>
        <dbReference type="Proteomes" id="UP000032305"/>
    </source>
</evidence>
<keyword evidence="4" id="KW-0233">DNA recombination</keyword>
<dbReference type="GO" id="GO:0003677">
    <property type="term" value="F:DNA binding"/>
    <property type="evidence" value="ECO:0007669"/>
    <property type="project" value="UniProtKB-KW"/>
</dbReference>
<dbReference type="InterPro" id="IPR002104">
    <property type="entry name" value="Integrase_catalytic"/>
</dbReference>
<proteinExistence type="inferred from homology"/>
<dbReference type="InterPro" id="IPR025166">
    <property type="entry name" value="Integrase_DNA_bind_dom"/>
</dbReference>
<dbReference type="OrthoDB" id="7615137at2"/>
<dbReference type="Gene3D" id="3.30.160.390">
    <property type="entry name" value="Integrase, DNA-binding domain"/>
    <property type="match status" value="1"/>
</dbReference>
<dbReference type="GO" id="GO:0006310">
    <property type="term" value="P:DNA recombination"/>
    <property type="evidence" value="ECO:0007669"/>
    <property type="project" value="UniProtKB-KW"/>
</dbReference>
<sequence>MPTGKVNKRTIDALRPGPSAAFLWDEDLKGFGVKITPAGALSYVLQYRMGGREAKTQRFTIGGHGSPWTPTTARTEAERLSVLIAQGIDPAEAEKKRRREAVDLAFSAYADSFLKSCKGDGWRALVERSLRIHVKPVLAKKALPLITRADIVMVFDAMPSDQQAGRRNVFAILRRLFKWAIWRGDISISPMEGMETPPPVKARDRVLSDDELRRVWLAAPGCHRCFGPIIRLLIVTGQRREEVTGMAWTELDRAKALWRIPGERTKNGEPHAVPLSQLAIETIDKMAKGDKWPRKGLVFTTKADGAFTAHSKGKEKIDALLAKDGGEPIPGWRLHDLRRTLATGFQRLGIRFEVTEAVLNHLSGARSGVAGVYQRHEWTDEKRAALDAWATHIEQVLTETDETNIIALAERRA</sequence>
<dbReference type="InterPro" id="IPR013762">
    <property type="entry name" value="Integrase-like_cat_sf"/>
</dbReference>
<keyword evidence="7" id="KW-1185">Reference proteome</keyword>
<keyword evidence="2" id="KW-0229">DNA integration</keyword>
<dbReference type="PROSITE" id="PS51898">
    <property type="entry name" value="TYR_RECOMBINASE"/>
    <property type="match status" value="1"/>
</dbReference>
<gene>
    <name evidence="6" type="ORF">SP5_070_00630</name>
</gene>
<dbReference type="InterPro" id="IPR011010">
    <property type="entry name" value="DNA_brk_join_enz"/>
</dbReference>
<evidence type="ECO:0000256" key="2">
    <source>
        <dbReference type="ARBA" id="ARBA00022908"/>
    </source>
</evidence>
<reference evidence="6 7" key="1">
    <citation type="submission" date="2014-11" db="EMBL/GenBank/DDBJ databases">
        <title>Whole genome shotgun sequence of Sphingomonas parapaucimobilis NBRC 15100.</title>
        <authorList>
            <person name="Katano-Makiyama Y."/>
            <person name="Hosoyama A."/>
            <person name="Hashimoto M."/>
            <person name="Hosoyama Y."/>
            <person name="Noguchi M."/>
            <person name="Numata M."/>
            <person name="Tsuchikane K."/>
            <person name="Hirakata S."/>
            <person name="Uohara A."/>
            <person name="Shimodaira J."/>
            <person name="Ohji S."/>
            <person name="Ichikawa N."/>
            <person name="Kimura A."/>
            <person name="Yamazoe A."/>
            <person name="Fujita N."/>
        </authorList>
    </citation>
    <scope>NUCLEOTIDE SEQUENCE [LARGE SCALE GENOMIC DNA]</scope>
    <source>
        <strain evidence="6 7">NBRC 15100</strain>
    </source>
</reference>
<comment type="caution">
    <text evidence="6">The sequence shown here is derived from an EMBL/GenBank/DDBJ whole genome shotgun (WGS) entry which is preliminary data.</text>
</comment>
<evidence type="ECO:0000256" key="1">
    <source>
        <dbReference type="ARBA" id="ARBA00008857"/>
    </source>
</evidence>